<proteinExistence type="predicted"/>
<name>A0A452ZCJ5_AEGTS</name>
<sequence length="254" mass="27539">PRSDQHPPPFHSVRPPHHLPRDHTITMRGRETPPKARSGAATPSCPQSPLRITHDGEFYARLLTRESSLANPSFRYYGAGPAAVPFGWESQPGTPKDATSCCRKALPAVPAITPPPSYHARAATASSYGDSGRLQGRRSKGAPAGDRSCKCCCGGYRRLKWVKIGFIAAVFRRIALGRSRVSSSAASVQSSSSSTRWLFSGGSSSCLDEAGAHHYQYYEAPAMTGMLCLGVRPSPWMVKFCGGRREPVWVQGWP</sequence>
<reference evidence="2" key="4">
    <citation type="submission" date="2019-03" db="UniProtKB">
        <authorList>
            <consortium name="EnsemblPlants"/>
        </authorList>
    </citation>
    <scope>IDENTIFICATION</scope>
</reference>
<feature type="compositionally biased region" description="Basic and acidic residues" evidence="1">
    <location>
        <begin position="19"/>
        <end position="34"/>
    </location>
</feature>
<feature type="region of interest" description="Disordered" evidence="1">
    <location>
        <begin position="1"/>
        <end position="51"/>
    </location>
</feature>
<dbReference type="EnsemblPlants" id="AET1Gv20712800.1">
    <property type="protein sequence ID" value="AET1Gv20712800.1"/>
    <property type="gene ID" value="AET1Gv20712800"/>
</dbReference>
<reference evidence="2" key="5">
    <citation type="journal article" date="2021" name="G3 (Bethesda)">
        <title>Aegilops tauschii genome assembly Aet v5.0 features greater sequence contiguity and improved annotation.</title>
        <authorList>
            <person name="Wang L."/>
            <person name="Zhu T."/>
            <person name="Rodriguez J.C."/>
            <person name="Deal K.R."/>
            <person name="Dubcovsky J."/>
            <person name="McGuire P.E."/>
            <person name="Lux T."/>
            <person name="Spannagl M."/>
            <person name="Mayer K.F.X."/>
            <person name="Baldrich P."/>
            <person name="Meyers B.C."/>
            <person name="Huo N."/>
            <person name="Gu Y.Q."/>
            <person name="Zhou H."/>
            <person name="Devos K.M."/>
            <person name="Bennetzen J.L."/>
            <person name="Unver T."/>
            <person name="Budak H."/>
            <person name="Gulick P.J."/>
            <person name="Galiba G."/>
            <person name="Kalapos B."/>
            <person name="Nelson D.R."/>
            <person name="Li P."/>
            <person name="You F.M."/>
            <person name="Luo M.C."/>
            <person name="Dvorak J."/>
        </authorList>
    </citation>
    <scope>NUCLEOTIDE SEQUENCE [LARGE SCALE GENOMIC DNA]</scope>
    <source>
        <strain evidence="2">cv. AL8/78</strain>
    </source>
</reference>
<accession>A0A452ZCJ5</accession>
<dbReference type="InterPro" id="IPR007789">
    <property type="entry name" value="DUF688"/>
</dbReference>
<reference evidence="2" key="3">
    <citation type="journal article" date="2017" name="Nature">
        <title>Genome sequence of the progenitor of the wheat D genome Aegilops tauschii.</title>
        <authorList>
            <person name="Luo M.C."/>
            <person name="Gu Y.Q."/>
            <person name="Puiu D."/>
            <person name="Wang H."/>
            <person name="Twardziok S.O."/>
            <person name="Deal K.R."/>
            <person name="Huo N."/>
            <person name="Zhu T."/>
            <person name="Wang L."/>
            <person name="Wang Y."/>
            <person name="McGuire P.E."/>
            <person name="Liu S."/>
            <person name="Long H."/>
            <person name="Ramasamy R.K."/>
            <person name="Rodriguez J.C."/>
            <person name="Van S.L."/>
            <person name="Yuan L."/>
            <person name="Wang Z."/>
            <person name="Xia Z."/>
            <person name="Xiao L."/>
            <person name="Anderson O.D."/>
            <person name="Ouyang S."/>
            <person name="Liang Y."/>
            <person name="Zimin A.V."/>
            <person name="Pertea G."/>
            <person name="Qi P."/>
            <person name="Bennetzen J.L."/>
            <person name="Dai X."/>
            <person name="Dawson M.W."/>
            <person name="Muller H.G."/>
            <person name="Kugler K."/>
            <person name="Rivarola-Duarte L."/>
            <person name="Spannagl M."/>
            <person name="Mayer K.F.X."/>
            <person name="Lu F.H."/>
            <person name="Bevan M.W."/>
            <person name="Leroy P."/>
            <person name="Li P."/>
            <person name="You F.M."/>
            <person name="Sun Q."/>
            <person name="Liu Z."/>
            <person name="Lyons E."/>
            <person name="Wicker T."/>
            <person name="Salzberg S.L."/>
            <person name="Devos K.M."/>
            <person name="Dvorak J."/>
        </authorList>
    </citation>
    <scope>NUCLEOTIDE SEQUENCE [LARGE SCALE GENOMIC DNA]</scope>
    <source>
        <strain evidence="2">cv. AL8/78</strain>
    </source>
</reference>
<dbReference type="AlphaFoldDB" id="A0A452ZCJ5"/>
<dbReference type="Proteomes" id="UP000015105">
    <property type="component" value="Chromosome 1D"/>
</dbReference>
<dbReference type="Pfam" id="PF05097">
    <property type="entry name" value="DUF688"/>
    <property type="match status" value="1"/>
</dbReference>
<keyword evidence="3" id="KW-1185">Reference proteome</keyword>
<organism evidence="2 3">
    <name type="scientific">Aegilops tauschii subsp. strangulata</name>
    <name type="common">Goatgrass</name>
    <dbReference type="NCBI Taxonomy" id="200361"/>
    <lineage>
        <taxon>Eukaryota</taxon>
        <taxon>Viridiplantae</taxon>
        <taxon>Streptophyta</taxon>
        <taxon>Embryophyta</taxon>
        <taxon>Tracheophyta</taxon>
        <taxon>Spermatophyta</taxon>
        <taxon>Magnoliopsida</taxon>
        <taxon>Liliopsida</taxon>
        <taxon>Poales</taxon>
        <taxon>Poaceae</taxon>
        <taxon>BOP clade</taxon>
        <taxon>Pooideae</taxon>
        <taxon>Triticodae</taxon>
        <taxon>Triticeae</taxon>
        <taxon>Triticinae</taxon>
        <taxon>Aegilops</taxon>
    </lineage>
</organism>
<evidence type="ECO:0000313" key="2">
    <source>
        <dbReference type="EnsemblPlants" id="AET1Gv20712800.1"/>
    </source>
</evidence>
<evidence type="ECO:0000313" key="3">
    <source>
        <dbReference type="Proteomes" id="UP000015105"/>
    </source>
</evidence>
<dbReference type="STRING" id="200361.A0A452ZCJ5"/>
<dbReference type="PANTHER" id="PTHR33257:SF61">
    <property type="entry name" value="OS05G0476000 PROTEIN"/>
    <property type="match status" value="1"/>
</dbReference>
<reference evidence="3" key="1">
    <citation type="journal article" date="2014" name="Science">
        <title>Ancient hybridizations among the ancestral genomes of bread wheat.</title>
        <authorList>
            <consortium name="International Wheat Genome Sequencing Consortium,"/>
            <person name="Marcussen T."/>
            <person name="Sandve S.R."/>
            <person name="Heier L."/>
            <person name="Spannagl M."/>
            <person name="Pfeifer M."/>
            <person name="Jakobsen K.S."/>
            <person name="Wulff B.B."/>
            <person name="Steuernagel B."/>
            <person name="Mayer K.F."/>
            <person name="Olsen O.A."/>
        </authorList>
    </citation>
    <scope>NUCLEOTIDE SEQUENCE [LARGE SCALE GENOMIC DNA]</scope>
    <source>
        <strain evidence="3">cv. AL8/78</strain>
    </source>
</reference>
<evidence type="ECO:0000256" key="1">
    <source>
        <dbReference type="SAM" id="MobiDB-lite"/>
    </source>
</evidence>
<feature type="region of interest" description="Disordered" evidence="1">
    <location>
        <begin position="120"/>
        <end position="146"/>
    </location>
</feature>
<dbReference type="PANTHER" id="PTHR33257">
    <property type="entry name" value="OS05G0165500 PROTEIN"/>
    <property type="match status" value="1"/>
</dbReference>
<dbReference type="Gramene" id="AET1Gv20712800.1">
    <property type="protein sequence ID" value="AET1Gv20712800.1"/>
    <property type="gene ID" value="AET1Gv20712800"/>
</dbReference>
<protein>
    <submittedName>
        <fullName evidence="2">Uncharacterized protein</fullName>
    </submittedName>
</protein>
<feature type="compositionally biased region" description="Pro residues" evidence="1">
    <location>
        <begin position="1"/>
        <end position="10"/>
    </location>
</feature>
<reference evidence="3" key="2">
    <citation type="journal article" date="2017" name="Nat. Plants">
        <title>The Aegilops tauschii genome reveals multiple impacts of transposons.</title>
        <authorList>
            <person name="Zhao G."/>
            <person name="Zou C."/>
            <person name="Li K."/>
            <person name="Wang K."/>
            <person name="Li T."/>
            <person name="Gao L."/>
            <person name="Zhang X."/>
            <person name="Wang H."/>
            <person name="Yang Z."/>
            <person name="Liu X."/>
            <person name="Jiang W."/>
            <person name="Mao L."/>
            <person name="Kong X."/>
            <person name="Jiao Y."/>
            <person name="Jia J."/>
        </authorList>
    </citation>
    <scope>NUCLEOTIDE SEQUENCE [LARGE SCALE GENOMIC DNA]</scope>
    <source>
        <strain evidence="3">cv. AL8/78</strain>
    </source>
</reference>